<keyword evidence="1" id="KW-0732">Signal</keyword>
<name>A0A3A5KKQ3_9HYPH</name>
<feature type="chain" id="PRO_5017319994" evidence="1">
    <location>
        <begin position="26"/>
        <end position="106"/>
    </location>
</feature>
<evidence type="ECO:0000256" key="1">
    <source>
        <dbReference type="SAM" id="SignalP"/>
    </source>
</evidence>
<dbReference type="PANTHER" id="PTHR36507">
    <property type="entry name" value="BLL1555 PROTEIN"/>
    <property type="match status" value="1"/>
</dbReference>
<reference evidence="3 4" key="1">
    <citation type="submission" date="2018-09" db="EMBL/GenBank/DDBJ databases">
        <title>Mesorhizobium carmichaelinearum sp. nov. isolated from Carmichaelinea spp. root nodules in New Zealand.</title>
        <authorList>
            <person name="De Meyer S.E."/>
        </authorList>
    </citation>
    <scope>NUCLEOTIDE SEQUENCE [LARGE SCALE GENOMIC DNA]</scope>
    <source>
        <strain evidence="3 4">ICMP19557</strain>
    </source>
</reference>
<dbReference type="SUPFAM" id="SSF49503">
    <property type="entry name" value="Cupredoxins"/>
    <property type="match status" value="1"/>
</dbReference>
<dbReference type="InterPro" id="IPR052721">
    <property type="entry name" value="ET_Amicyanin"/>
</dbReference>
<feature type="signal peptide" evidence="1">
    <location>
        <begin position="1"/>
        <end position="25"/>
    </location>
</feature>
<sequence>MKAGVLIRPLAGALALALVASPALTATIEVTIDKLVFTPASIEAKVGDTIEWVNKDAFAHTATEKGRWEVMIPPKSKGRITLKKAEAVDYFCRFHPNMKGHLDVGP</sequence>
<dbReference type="RefSeq" id="WP_120015968.1">
    <property type="nucleotide sequence ID" value="NZ_QZWZ01000015.1"/>
</dbReference>
<proteinExistence type="predicted"/>
<dbReference type="Gene3D" id="2.60.40.420">
    <property type="entry name" value="Cupredoxins - blue copper proteins"/>
    <property type="match status" value="1"/>
</dbReference>
<dbReference type="InterPro" id="IPR035668">
    <property type="entry name" value="Amicyanin"/>
</dbReference>
<dbReference type="AlphaFoldDB" id="A0A3A5KKQ3"/>
<evidence type="ECO:0000313" key="3">
    <source>
        <dbReference type="EMBL" id="RJT36324.1"/>
    </source>
</evidence>
<dbReference type="OrthoDB" id="9796416at2"/>
<evidence type="ECO:0000259" key="2">
    <source>
        <dbReference type="Pfam" id="PF13473"/>
    </source>
</evidence>
<evidence type="ECO:0000313" key="4">
    <source>
        <dbReference type="Proteomes" id="UP000272706"/>
    </source>
</evidence>
<dbReference type="InterPro" id="IPR008972">
    <property type="entry name" value="Cupredoxin"/>
</dbReference>
<dbReference type="PANTHER" id="PTHR36507:SF1">
    <property type="entry name" value="BLL1555 PROTEIN"/>
    <property type="match status" value="1"/>
</dbReference>
<comment type="caution">
    <text evidence="3">The sequence shown here is derived from an EMBL/GenBank/DDBJ whole genome shotgun (WGS) entry which is preliminary data.</text>
</comment>
<dbReference type="Pfam" id="PF13473">
    <property type="entry name" value="Cupredoxin_1"/>
    <property type="match status" value="1"/>
</dbReference>
<protein>
    <submittedName>
        <fullName evidence="3">Amicyanin</fullName>
    </submittedName>
</protein>
<dbReference type="EMBL" id="QZWZ01000015">
    <property type="protein sequence ID" value="RJT36324.1"/>
    <property type="molecule type" value="Genomic_DNA"/>
</dbReference>
<dbReference type="Proteomes" id="UP000272706">
    <property type="component" value="Unassembled WGS sequence"/>
</dbReference>
<gene>
    <name evidence="3" type="ORF">D3227_19630</name>
</gene>
<accession>A0A3A5KKQ3</accession>
<dbReference type="InterPro" id="IPR028096">
    <property type="entry name" value="EfeO_Cupredoxin"/>
</dbReference>
<feature type="domain" description="EfeO-type cupredoxin-like" evidence="2">
    <location>
        <begin position="11"/>
        <end position="102"/>
    </location>
</feature>
<organism evidence="3 4">
    <name type="scientific">Mesorhizobium waimense</name>
    <dbReference type="NCBI Taxonomy" id="1300307"/>
    <lineage>
        <taxon>Bacteria</taxon>
        <taxon>Pseudomonadati</taxon>
        <taxon>Pseudomonadota</taxon>
        <taxon>Alphaproteobacteria</taxon>
        <taxon>Hyphomicrobiales</taxon>
        <taxon>Phyllobacteriaceae</taxon>
        <taxon>Mesorhizobium</taxon>
    </lineage>
</organism>
<keyword evidence="4" id="KW-1185">Reference proteome</keyword>
<dbReference type="CDD" id="cd13921">
    <property type="entry name" value="Amicyanin"/>
    <property type="match status" value="1"/>
</dbReference>